<feature type="non-terminal residue" evidence="8">
    <location>
        <position position="1"/>
    </location>
</feature>
<dbReference type="GO" id="GO:0005874">
    <property type="term" value="C:microtubule"/>
    <property type="evidence" value="ECO:0007669"/>
    <property type="project" value="UniProtKB-KW"/>
</dbReference>
<dbReference type="AlphaFoldDB" id="A0AAV2GYU6"/>
<dbReference type="GO" id="GO:0043015">
    <property type="term" value="F:gamma-tubulin binding"/>
    <property type="evidence" value="ECO:0007669"/>
    <property type="project" value="InterPro"/>
</dbReference>
<proteinExistence type="inferred from homology"/>
<dbReference type="GO" id="GO:0000278">
    <property type="term" value="P:mitotic cell cycle"/>
    <property type="evidence" value="ECO:0007669"/>
    <property type="project" value="TreeGrafter"/>
</dbReference>
<dbReference type="InterPro" id="IPR042241">
    <property type="entry name" value="GCP_C_sf"/>
</dbReference>
<protein>
    <recommendedName>
        <fullName evidence="6">Gamma-tubulin complex component</fullName>
    </recommendedName>
</protein>
<dbReference type="EMBL" id="CAXITT010000006">
    <property type="protein sequence ID" value="CAL1526599.1"/>
    <property type="molecule type" value="Genomic_DNA"/>
</dbReference>
<dbReference type="Proteomes" id="UP001497497">
    <property type="component" value="Unassembled WGS sequence"/>
</dbReference>
<evidence type="ECO:0000256" key="4">
    <source>
        <dbReference type="ARBA" id="ARBA00022701"/>
    </source>
</evidence>
<dbReference type="GO" id="GO:0051321">
    <property type="term" value="P:meiotic cell cycle"/>
    <property type="evidence" value="ECO:0007669"/>
    <property type="project" value="TreeGrafter"/>
</dbReference>
<dbReference type="InterPro" id="IPR040457">
    <property type="entry name" value="GCP_C"/>
</dbReference>
<comment type="caution">
    <text evidence="8">The sequence shown here is derived from an EMBL/GenBank/DDBJ whole genome shotgun (WGS) entry which is preliminary data.</text>
</comment>
<dbReference type="GO" id="GO:0007020">
    <property type="term" value="P:microtubule nucleation"/>
    <property type="evidence" value="ECO:0007669"/>
    <property type="project" value="InterPro"/>
</dbReference>
<organism evidence="8 9">
    <name type="scientific">Lymnaea stagnalis</name>
    <name type="common">Great pond snail</name>
    <name type="synonym">Helix stagnalis</name>
    <dbReference type="NCBI Taxonomy" id="6523"/>
    <lineage>
        <taxon>Eukaryota</taxon>
        <taxon>Metazoa</taxon>
        <taxon>Spiralia</taxon>
        <taxon>Lophotrochozoa</taxon>
        <taxon>Mollusca</taxon>
        <taxon>Gastropoda</taxon>
        <taxon>Heterobranchia</taxon>
        <taxon>Euthyneura</taxon>
        <taxon>Panpulmonata</taxon>
        <taxon>Hygrophila</taxon>
        <taxon>Lymnaeoidea</taxon>
        <taxon>Lymnaeidae</taxon>
        <taxon>Lymnaea</taxon>
    </lineage>
</organism>
<dbReference type="GO" id="GO:0031122">
    <property type="term" value="P:cytoplasmic microtubule organization"/>
    <property type="evidence" value="ECO:0007669"/>
    <property type="project" value="TreeGrafter"/>
</dbReference>
<dbReference type="Pfam" id="PF04130">
    <property type="entry name" value="GCP_C_terminal"/>
    <property type="match status" value="1"/>
</dbReference>
<dbReference type="Gene3D" id="1.20.120.1900">
    <property type="entry name" value="Gamma-tubulin complex, C-terminal domain"/>
    <property type="match status" value="1"/>
</dbReference>
<sequence length="178" mass="20682">TIDRKTGQGNVETGWDVLGLTYSVQWPLHIFFTPVILEKYNRVFSFLLAVRRTQLDLQHCWSLQMYNKAAFVSPAASVTWQLRTHMAFLVDNLQYYLQVDVIESHYKILLDKINSTKDFEAVKLAHERFLSSLLAQSFVHMRTVFSCLQEILKQCSSFCRLLVTAESPMKDNDLDKVK</sequence>
<keyword evidence="4 6" id="KW-0493">Microtubule</keyword>
<evidence type="ECO:0000313" key="9">
    <source>
        <dbReference type="Proteomes" id="UP001497497"/>
    </source>
</evidence>
<feature type="domain" description="Gamma tubulin complex component C-terminal" evidence="7">
    <location>
        <begin position="10"/>
        <end position="164"/>
    </location>
</feature>
<evidence type="ECO:0000256" key="6">
    <source>
        <dbReference type="RuleBase" id="RU363050"/>
    </source>
</evidence>
<dbReference type="PANTHER" id="PTHR19302:SF27">
    <property type="entry name" value="GAMMA-TUBULIN COMPLEX COMPONENT 4"/>
    <property type="match status" value="1"/>
</dbReference>
<keyword evidence="9" id="KW-1185">Reference proteome</keyword>
<dbReference type="GO" id="GO:0051011">
    <property type="term" value="F:microtubule minus-end binding"/>
    <property type="evidence" value="ECO:0007669"/>
    <property type="project" value="TreeGrafter"/>
</dbReference>
<comment type="similarity">
    <text evidence="2 6">Belongs to the TUBGCP family.</text>
</comment>
<evidence type="ECO:0000256" key="3">
    <source>
        <dbReference type="ARBA" id="ARBA00022490"/>
    </source>
</evidence>
<dbReference type="InterPro" id="IPR007259">
    <property type="entry name" value="GCP"/>
</dbReference>
<keyword evidence="5 6" id="KW-0206">Cytoskeleton</keyword>
<evidence type="ECO:0000256" key="5">
    <source>
        <dbReference type="ARBA" id="ARBA00023212"/>
    </source>
</evidence>
<comment type="subcellular location">
    <subcellularLocation>
        <location evidence="1 6">Cytoplasm</location>
        <location evidence="1 6">Cytoskeleton</location>
        <location evidence="1 6">Microtubule organizing center</location>
    </subcellularLocation>
</comment>
<reference evidence="8 9" key="1">
    <citation type="submission" date="2024-04" db="EMBL/GenBank/DDBJ databases">
        <authorList>
            <consortium name="Genoscope - CEA"/>
            <person name="William W."/>
        </authorList>
    </citation>
    <scope>NUCLEOTIDE SEQUENCE [LARGE SCALE GENOMIC DNA]</scope>
</reference>
<evidence type="ECO:0000313" key="8">
    <source>
        <dbReference type="EMBL" id="CAL1526599.1"/>
    </source>
</evidence>
<keyword evidence="3 6" id="KW-0963">Cytoplasm</keyword>
<name>A0AAV2GYU6_LYMST</name>
<dbReference type="GO" id="GO:0000930">
    <property type="term" value="C:gamma-tubulin complex"/>
    <property type="evidence" value="ECO:0007669"/>
    <property type="project" value="TreeGrafter"/>
</dbReference>
<accession>A0AAV2GYU6</accession>
<evidence type="ECO:0000256" key="1">
    <source>
        <dbReference type="ARBA" id="ARBA00004267"/>
    </source>
</evidence>
<dbReference type="GO" id="GO:0051225">
    <property type="term" value="P:spindle assembly"/>
    <property type="evidence" value="ECO:0007669"/>
    <property type="project" value="TreeGrafter"/>
</dbReference>
<feature type="non-terminal residue" evidence="8">
    <location>
        <position position="178"/>
    </location>
</feature>
<evidence type="ECO:0000256" key="2">
    <source>
        <dbReference type="ARBA" id="ARBA00010337"/>
    </source>
</evidence>
<gene>
    <name evidence="8" type="ORF">GSLYS_00000776001</name>
</gene>
<evidence type="ECO:0000259" key="7">
    <source>
        <dbReference type="Pfam" id="PF04130"/>
    </source>
</evidence>
<dbReference type="PANTHER" id="PTHR19302">
    <property type="entry name" value="GAMMA TUBULIN COMPLEX PROTEIN"/>
    <property type="match status" value="1"/>
</dbReference>
<dbReference type="GO" id="GO:0000922">
    <property type="term" value="C:spindle pole"/>
    <property type="evidence" value="ECO:0007669"/>
    <property type="project" value="InterPro"/>
</dbReference>